<gene>
    <name evidence="2" type="ORF">C8P64_0593</name>
</gene>
<evidence type="ECO:0000313" key="2">
    <source>
        <dbReference type="EMBL" id="PTX44611.1"/>
    </source>
</evidence>
<protein>
    <submittedName>
        <fullName evidence="2">Lipid A 3-O-deacylase PagL</fullName>
    </submittedName>
</protein>
<name>A0A2T6ALB4_9FLAO</name>
<dbReference type="Proteomes" id="UP000244174">
    <property type="component" value="Unassembled WGS sequence"/>
</dbReference>
<accession>A0A2T6ALB4</accession>
<keyword evidence="3" id="KW-1185">Reference proteome</keyword>
<keyword evidence="1" id="KW-0812">Transmembrane</keyword>
<sequence>MKTPVLNYPKLLRTKPQSRKWHIFILIQYIFLSIIYSQENEKTNKISVGFNYGQASQNMPPFDNPKYLYDNEFYKIQVNYLLSKKKKFSYELDFESGIFYSDFQYLNTQKTPVELSFQEYVVNVGGRIRYEIVNNFSSYIIGFTGPMYSEQLTNRLKDGFAFSNVVGLGFSYRITNVSFDMRSTIRHNSNANISIPNSGHNSTGIEAGFMIHL</sequence>
<reference evidence="2 3" key="1">
    <citation type="submission" date="2018-04" db="EMBL/GenBank/DDBJ databases">
        <title>Genomic Encyclopedia of Archaeal and Bacterial Type Strains, Phase II (KMG-II): from individual species to whole genera.</title>
        <authorList>
            <person name="Goeker M."/>
        </authorList>
    </citation>
    <scope>NUCLEOTIDE SEQUENCE [LARGE SCALE GENOMIC DNA]</scope>
    <source>
        <strain evidence="2 3">DSM 23082</strain>
    </source>
</reference>
<proteinExistence type="predicted"/>
<organism evidence="2 3">
    <name type="scientific">Christiangramia gaetbulicola</name>
    <dbReference type="NCBI Taxonomy" id="703340"/>
    <lineage>
        <taxon>Bacteria</taxon>
        <taxon>Pseudomonadati</taxon>
        <taxon>Bacteroidota</taxon>
        <taxon>Flavobacteriia</taxon>
        <taxon>Flavobacteriales</taxon>
        <taxon>Flavobacteriaceae</taxon>
        <taxon>Christiangramia</taxon>
    </lineage>
</organism>
<dbReference type="InterPro" id="IPR018550">
    <property type="entry name" value="Lipid-A_deacylase-rel"/>
</dbReference>
<keyword evidence="1" id="KW-1133">Transmembrane helix</keyword>
<dbReference type="SUPFAM" id="SSF56925">
    <property type="entry name" value="OMPA-like"/>
    <property type="match status" value="1"/>
</dbReference>
<dbReference type="InterPro" id="IPR011250">
    <property type="entry name" value="OMP/PagP_B-barrel"/>
</dbReference>
<evidence type="ECO:0000256" key="1">
    <source>
        <dbReference type="SAM" id="Phobius"/>
    </source>
</evidence>
<dbReference type="Gene3D" id="2.40.160.20">
    <property type="match status" value="1"/>
</dbReference>
<dbReference type="AlphaFoldDB" id="A0A2T6ALB4"/>
<keyword evidence="1" id="KW-0472">Membrane</keyword>
<comment type="caution">
    <text evidence="2">The sequence shown here is derived from an EMBL/GenBank/DDBJ whole genome shotgun (WGS) entry which is preliminary data.</text>
</comment>
<feature type="transmembrane region" description="Helical" evidence="1">
    <location>
        <begin position="21"/>
        <end position="37"/>
    </location>
</feature>
<evidence type="ECO:0000313" key="3">
    <source>
        <dbReference type="Proteomes" id="UP000244174"/>
    </source>
</evidence>
<dbReference type="EMBL" id="QBKQ01000001">
    <property type="protein sequence ID" value="PTX44611.1"/>
    <property type="molecule type" value="Genomic_DNA"/>
</dbReference>
<dbReference type="Pfam" id="PF09411">
    <property type="entry name" value="PagL"/>
    <property type="match status" value="1"/>
</dbReference>